<evidence type="ECO:0000313" key="3">
    <source>
        <dbReference type="EMBL" id="CEK12214.1"/>
    </source>
</evidence>
<dbReference type="Gene3D" id="2.40.30.170">
    <property type="match status" value="1"/>
</dbReference>
<dbReference type="Gene3D" id="2.40.50.100">
    <property type="match status" value="1"/>
</dbReference>
<keyword evidence="4" id="KW-1185">Reference proteome</keyword>
<evidence type="ECO:0000313" key="4">
    <source>
        <dbReference type="Proteomes" id="UP000032803"/>
    </source>
</evidence>
<dbReference type="Pfam" id="PF26002">
    <property type="entry name" value="Beta-barrel_AprE"/>
    <property type="match status" value="1"/>
</dbReference>
<name>A0A0A8UZM5_LEGHA</name>
<evidence type="ECO:0000259" key="2">
    <source>
        <dbReference type="Pfam" id="PF26002"/>
    </source>
</evidence>
<dbReference type="PATRIC" id="fig|449.7.peg.1756"/>
<accession>A0A0A8UZM5</accession>
<dbReference type="PANTHER" id="PTHR30386">
    <property type="entry name" value="MEMBRANE FUSION SUBUNIT OF EMRAB-TOLC MULTIDRUG EFFLUX PUMP"/>
    <property type="match status" value="1"/>
</dbReference>
<dbReference type="Gene3D" id="1.10.287.470">
    <property type="entry name" value="Helix hairpin bin"/>
    <property type="match status" value="1"/>
</dbReference>
<dbReference type="HOGENOM" id="CLU_023976_4_0_6"/>
<dbReference type="PANTHER" id="PTHR30386:SF28">
    <property type="entry name" value="EXPORTED PROTEIN"/>
    <property type="match status" value="1"/>
</dbReference>
<gene>
    <name evidence="3" type="ORF">LHA_3232</name>
</gene>
<proteinExistence type="predicted"/>
<dbReference type="STRING" id="449.LHA_3232"/>
<keyword evidence="1" id="KW-1133">Transmembrane helix</keyword>
<sequence length="344" mass="40131">MENKDLILFMKEKTFFRAEAMQHRKEPLYGSICINTPPQYKLLLVGFSLLILLIIFFLIFAEFSEKFIVSGYVNSTKALIRVYPKMNGIVSESYIHQGERIKKGGNLFLVDSSFKSNEPELANQLQQRKKFVEKEIIYKSKHLAAMRPLLDKKYLSLAEYNQKEEELYELKNKKSLIEMDLIRYNQSRSFLVRSPIEGVVSSVLYKEGQYINSSKYLLTIIPANSEFTAELFIPAKKAGFLNKNTQVLIRYDAYPYQRFGTYQATIKEISQNITTDDEEEKPIRIGEPYYKVVAILDRQNVMVYGEQKRIQHGMTLSAVVVGSKRKLWQWILDPLYSYYGKLFT</sequence>
<keyword evidence="1" id="KW-0812">Transmembrane</keyword>
<dbReference type="InterPro" id="IPR050739">
    <property type="entry name" value="MFP"/>
</dbReference>
<feature type="domain" description="AprE-like beta-barrel" evidence="2">
    <location>
        <begin position="229"/>
        <end position="321"/>
    </location>
</feature>
<evidence type="ECO:0000256" key="1">
    <source>
        <dbReference type="SAM" id="Phobius"/>
    </source>
</evidence>
<keyword evidence="1" id="KW-0472">Membrane</keyword>
<dbReference type="EMBL" id="LN681225">
    <property type="protein sequence ID" value="CEK12214.1"/>
    <property type="molecule type" value="Genomic_DNA"/>
</dbReference>
<protein>
    <submittedName>
        <fullName evidence="3">Putative HlyD family secretion protein</fullName>
    </submittedName>
</protein>
<organism evidence="3 4">
    <name type="scientific">Legionella hackeliae</name>
    <dbReference type="NCBI Taxonomy" id="449"/>
    <lineage>
        <taxon>Bacteria</taxon>
        <taxon>Pseudomonadati</taxon>
        <taxon>Pseudomonadota</taxon>
        <taxon>Gammaproteobacteria</taxon>
        <taxon>Legionellales</taxon>
        <taxon>Legionellaceae</taxon>
        <taxon>Legionella</taxon>
    </lineage>
</organism>
<dbReference type="SUPFAM" id="SSF111369">
    <property type="entry name" value="HlyD-like secretion proteins"/>
    <property type="match status" value="1"/>
</dbReference>
<dbReference type="KEGG" id="lha:LHA_3232"/>
<feature type="transmembrane region" description="Helical" evidence="1">
    <location>
        <begin position="42"/>
        <end position="61"/>
    </location>
</feature>
<dbReference type="InterPro" id="IPR058982">
    <property type="entry name" value="Beta-barrel_AprE"/>
</dbReference>
<reference evidence="4" key="1">
    <citation type="submission" date="2014-09" db="EMBL/GenBank/DDBJ databases">
        <authorList>
            <person name="Gomez-Valero L."/>
        </authorList>
    </citation>
    <scope>NUCLEOTIDE SEQUENCE [LARGE SCALE GENOMIC DNA]</scope>
    <source>
        <strain evidence="4">ATCC35250</strain>
    </source>
</reference>
<dbReference type="Proteomes" id="UP000032803">
    <property type="component" value="Chromosome I"/>
</dbReference>
<dbReference type="AlphaFoldDB" id="A0A0A8UZM5"/>